<dbReference type="InterPro" id="IPR029035">
    <property type="entry name" value="DHS-like_NAD/FAD-binding_dom"/>
</dbReference>
<dbReference type="InterPro" id="IPR029058">
    <property type="entry name" value="AB_hydrolase_fold"/>
</dbReference>
<dbReference type="GO" id="GO:0046872">
    <property type="term" value="F:metal ion binding"/>
    <property type="evidence" value="ECO:0007669"/>
    <property type="project" value="UniProtKB-KW"/>
</dbReference>
<dbReference type="InterPro" id="IPR026590">
    <property type="entry name" value="Ssirtuin_cat_dom"/>
</dbReference>
<dbReference type="Gene3D" id="3.30.1600.10">
    <property type="entry name" value="SIR2/SIRT2 'Small Domain"/>
    <property type="match status" value="1"/>
</dbReference>
<protein>
    <recommendedName>
        <fullName evidence="4">Deacetylase sirtuin-type domain-containing protein</fullName>
    </recommendedName>
</protein>
<evidence type="ECO:0000259" key="4">
    <source>
        <dbReference type="PROSITE" id="PS50305"/>
    </source>
</evidence>
<evidence type="ECO:0000256" key="3">
    <source>
        <dbReference type="PROSITE-ProRule" id="PRU00236"/>
    </source>
</evidence>
<dbReference type="PROSITE" id="PS50305">
    <property type="entry name" value="SIRTUIN"/>
    <property type="match status" value="1"/>
</dbReference>
<organism evidence="5 6">
    <name type="scientific">Caenorhabditis bovis</name>
    <dbReference type="NCBI Taxonomy" id="2654633"/>
    <lineage>
        <taxon>Eukaryota</taxon>
        <taxon>Metazoa</taxon>
        <taxon>Ecdysozoa</taxon>
        <taxon>Nematoda</taxon>
        <taxon>Chromadorea</taxon>
        <taxon>Rhabditida</taxon>
        <taxon>Rhabditina</taxon>
        <taxon>Rhabditomorpha</taxon>
        <taxon>Rhabditoidea</taxon>
        <taxon>Rhabditidae</taxon>
        <taxon>Peloderinae</taxon>
        <taxon>Caenorhabditis</taxon>
    </lineage>
</organism>
<dbReference type="SUPFAM" id="SSF52467">
    <property type="entry name" value="DHS-like NAD/FAD-binding domain"/>
    <property type="match status" value="1"/>
</dbReference>
<dbReference type="AlphaFoldDB" id="A0A8S1EMM4"/>
<dbReference type="CDD" id="cd00519">
    <property type="entry name" value="Lipase_3"/>
    <property type="match status" value="1"/>
</dbReference>
<dbReference type="Pfam" id="PF02146">
    <property type="entry name" value="SIR2"/>
    <property type="match status" value="1"/>
</dbReference>
<dbReference type="Proteomes" id="UP000494206">
    <property type="component" value="Unassembled WGS sequence"/>
</dbReference>
<reference evidence="5 6" key="1">
    <citation type="submission" date="2020-04" db="EMBL/GenBank/DDBJ databases">
        <authorList>
            <person name="Laetsch R D."/>
            <person name="Stevens L."/>
            <person name="Kumar S."/>
            <person name="Blaxter L. M."/>
        </authorList>
    </citation>
    <scope>NUCLEOTIDE SEQUENCE [LARGE SCALE GENOMIC DNA]</scope>
</reference>
<keyword evidence="3" id="KW-0479">Metal-binding</keyword>
<evidence type="ECO:0000313" key="6">
    <source>
        <dbReference type="Proteomes" id="UP000494206"/>
    </source>
</evidence>
<dbReference type="Pfam" id="PF01764">
    <property type="entry name" value="Lipase_3"/>
    <property type="match status" value="1"/>
</dbReference>
<sequence length="582" mass="66323">MSRFVPQSKLVDEKLVRRFANELGYVEKLLVLTGAGISTESGIPDYRSKDVGLYARSNHKPVQHIDFMKSANVRRRYWARNYLAWPVFGNAKCNRNHYEIAQWENSERFVWLITQNVDGLHVKAGSKMITELHGSGRFVRCMRCDYHEKRDNYQRLLEELNPGFMQKYTNPGEMAPDGDVMLEPDAEKEFIISDCPKCGGIIKTDVIFFGNIFIVFFSSSICDFSVDECDGVLVLGSSLSVMSGYRFIYQAHKQDKPIFIVNIGPTRADHLATMNEVESEKFLNLAAAAYADAENVTSRQSCIDLSYPNDNFRVLMVMSTPCDKHSNQCQAFVAISDETSQVIVSFRGTNSGGQLLTEFSNGLQDLVPFIETDGSDNQINVGNVNVYFLNAMNQMWDNMVHPSIITRQNYTYLLTGHSLGGAIATLTAFRIAFRQYSTKIKVHTFGEPRVGDMRFANYFSDVIPYAFRVVHSTDPVPHLPPLHLDNLTADGYPYHHPREIWYNNDFTNYVLCDPINGEDFECSDKKRFWDYGRGGALRHTHYFNHFVSEYGADGCNNSRLSIMNFWSLYLLATLSISFYYSA</sequence>
<feature type="domain" description="Deacetylase sirtuin-type" evidence="4">
    <location>
        <begin position="9"/>
        <end position="294"/>
    </location>
</feature>
<comment type="caution">
    <text evidence="5">The sequence shown here is derived from an EMBL/GenBank/DDBJ whole genome shotgun (WGS) entry which is preliminary data.</text>
</comment>
<keyword evidence="2" id="KW-0520">NAD</keyword>
<dbReference type="PANTHER" id="PTHR45908:SF6">
    <property type="entry name" value="FUNGAL LIPASE-LIKE DOMAIN-CONTAINING PROTEIN"/>
    <property type="match status" value="1"/>
</dbReference>
<feature type="binding site" evidence="3">
    <location>
        <position position="198"/>
    </location>
    <ligand>
        <name>Zn(2+)</name>
        <dbReference type="ChEBI" id="CHEBI:29105"/>
    </ligand>
</feature>
<name>A0A8S1EMM4_9PELO</name>
<proteinExistence type="predicted"/>
<dbReference type="InterPro" id="IPR026591">
    <property type="entry name" value="Sirtuin_cat_small_dom_sf"/>
</dbReference>
<dbReference type="OrthoDB" id="426718at2759"/>
<dbReference type="GO" id="GO:0070403">
    <property type="term" value="F:NAD+ binding"/>
    <property type="evidence" value="ECO:0007669"/>
    <property type="project" value="InterPro"/>
</dbReference>
<feature type="binding site" evidence="3">
    <location>
        <position position="195"/>
    </location>
    <ligand>
        <name>Zn(2+)</name>
        <dbReference type="ChEBI" id="CHEBI:29105"/>
    </ligand>
</feature>
<dbReference type="Gene3D" id="3.40.50.1220">
    <property type="entry name" value="TPP-binding domain"/>
    <property type="match status" value="1"/>
</dbReference>
<feature type="binding site" evidence="3">
    <location>
        <position position="144"/>
    </location>
    <ligand>
        <name>Zn(2+)</name>
        <dbReference type="ChEBI" id="CHEBI:29105"/>
    </ligand>
</feature>
<evidence type="ECO:0000256" key="2">
    <source>
        <dbReference type="ARBA" id="ARBA00023027"/>
    </source>
</evidence>
<gene>
    <name evidence="5" type="ORF">CBOVIS_LOCUS3632</name>
</gene>
<evidence type="ECO:0000256" key="1">
    <source>
        <dbReference type="ARBA" id="ARBA00022679"/>
    </source>
</evidence>
<accession>A0A8S1EMM4</accession>
<dbReference type="Gene3D" id="3.40.50.1820">
    <property type="entry name" value="alpha/beta hydrolase"/>
    <property type="match status" value="1"/>
</dbReference>
<dbReference type="InterPro" id="IPR003000">
    <property type="entry name" value="Sirtuin"/>
</dbReference>
<dbReference type="SUPFAM" id="SSF53474">
    <property type="entry name" value="alpha/beta-Hydrolases"/>
    <property type="match status" value="1"/>
</dbReference>
<dbReference type="GO" id="GO:0016740">
    <property type="term" value="F:transferase activity"/>
    <property type="evidence" value="ECO:0007669"/>
    <property type="project" value="UniProtKB-KW"/>
</dbReference>
<feature type="binding site" evidence="3">
    <location>
        <position position="141"/>
    </location>
    <ligand>
        <name>Zn(2+)</name>
        <dbReference type="ChEBI" id="CHEBI:29105"/>
    </ligand>
</feature>
<feature type="active site" description="Proton acceptor" evidence="3">
    <location>
        <position position="133"/>
    </location>
</feature>
<dbReference type="PANTHER" id="PTHR45908">
    <property type="entry name" value="PROTEIN CBG11750-RELATED"/>
    <property type="match status" value="1"/>
</dbReference>
<keyword evidence="3" id="KW-0862">Zinc</keyword>
<keyword evidence="6" id="KW-1185">Reference proteome</keyword>
<evidence type="ECO:0000313" key="5">
    <source>
        <dbReference type="EMBL" id="CAB3400768.1"/>
    </source>
</evidence>
<dbReference type="EMBL" id="CADEPM010000002">
    <property type="protein sequence ID" value="CAB3400768.1"/>
    <property type="molecule type" value="Genomic_DNA"/>
</dbReference>
<dbReference type="InterPro" id="IPR002921">
    <property type="entry name" value="Fungal_lipase-type"/>
</dbReference>
<dbReference type="GO" id="GO:0006629">
    <property type="term" value="P:lipid metabolic process"/>
    <property type="evidence" value="ECO:0007669"/>
    <property type="project" value="InterPro"/>
</dbReference>
<keyword evidence="1" id="KW-0808">Transferase</keyword>